<dbReference type="PANTHER" id="PTHR10472">
    <property type="entry name" value="D-TYROSYL-TRNA TYR DEACYLASE"/>
    <property type="match status" value="1"/>
</dbReference>
<evidence type="ECO:0000313" key="8">
    <source>
        <dbReference type="Proteomes" id="UP001075354"/>
    </source>
</evidence>
<reference evidence="7" key="1">
    <citation type="submission" date="2022-12" db="EMBL/GenBank/DDBJ databases">
        <title>Chromosome-level genome assembly of the bean flower thrips Megalurothrips usitatus.</title>
        <authorList>
            <person name="Ma L."/>
            <person name="Liu Q."/>
            <person name="Li H."/>
            <person name="Cai W."/>
        </authorList>
    </citation>
    <scope>NUCLEOTIDE SEQUENCE</scope>
    <source>
        <strain evidence="7">Cailab_2022a</strain>
    </source>
</reference>
<comment type="subcellular location">
    <subcellularLocation>
        <location evidence="5">Cytoplasm</location>
    </subcellularLocation>
</comment>
<comment type="catalytic activity">
    <reaction evidence="4">
        <text>a D-aminoacyl-tRNA + H2O = a tRNA + a D-alpha-amino acid + H(+)</text>
        <dbReference type="Rhea" id="RHEA:13953"/>
        <dbReference type="Rhea" id="RHEA-COMP:10123"/>
        <dbReference type="Rhea" id="RHEA-COMP:10124"/>
        <dbReference type="ChEBI" id="CHEBI:15377"/>
        <dbReference type="ChEBI" id="CHEBI:15378"/>
        <dbReference type="ChEBI" id="CHEBI:59871"/>
        <dbReference type="ChEBI" id="CHEBI:78442"/>
        <dbReference type="ChEBI" id="CHEBI:79333"/>
        <dbReference type="EC" id="3.1.1.96"/>
    </reaction>
</comment>
<dbReference type="AlphaFoldDB" id="A0AAV7X5M9"/>
<dbReference type="SUPFAM" id="SSF69500">
    <property type="entry name" value="DTD-like"/>
    <property type="match status" value="1"/>
</dbReference>
<keyword evidence="5" id="KW-0963">Cytoplasm</keyword>
<evidence type="ECO:0000256" key="4">
    <source>
        <dbReference type="ARBA" id="ARBA00048018"/>
    </source>
</evidence>
<dbReference type="InterPro" id="IPR023509">
    <property type="entry name" value="DTD-like_sf"/>
</dbReference>
<dbReference type="InterPro" id="IPR003732">
    <property type="entry name" value="Daa-tRNA_deacyls_DTD"/>
</dbReference>
<feature type="compositionally biased region" description="Basic and acidic residues" evidence="6">
    <location>
        <begin position="156"/>
        <end position="166"/>
    </location>
</feature>
<sequence>MKGTIQRVVKASVEVDGQVISTIGRGICVLVGIHKNDTEKDKEYLTRKLLSIRLWEDEKGRRWSRSVTDMQYEILCVSQFTLYYYLKGNKPDFHAAMPGAQSQEFYYSFLDMLRRQYDPSKIKDGQFGAMMQVHIQNDGPVTLDLESPTLRQLLNDQEKKPEDGKKGTVSSPDSEVA</sequence>
<feature type="compositionally biased region" description="Polar residues" evidence="6">
    <location>
        <begin position="168"/>
        <end position="177"/>
    </location>
</feature>
<comment type="similarity">
    <text evidence="1 5">Belongs to the DTD family.</text>
</comment>
<dbReference type="FunFam" id="3.50.80.10:FF:000001">
    <property type="entry name" value="D-aminoacyl-tRNA deacylase"/>
    <property type="match status" value="1"/>
</dbReference>
<comment type="catalytic activity">
    <reaction evidence="3">
        <text>glycyl-tRNA(Ala) + H2O = tRNA(Ala) + glycine + H(+)</text>
        <dbReference type="Rhea" id="RHEA:53744"/>
        <dbReference type="Rhea" id="RHEA-COMP:9657"/>
        <dbReference type="Rhea" id="RHEA-COMP:13640"/>
        <dbReference type="ChEBI" id="CHEBI:15377"/>
        <dbReference type="ChEBI" id="CHEBI:15378"/>
        <dbReference type="ChEBI" id="CHEBI:57305"/>
        <dbReference type="ChEBI" id="CHEBI:78442"/>
        <dbReference type="ChEBI" id="CHEBI:78522"/>
        <dbReference type="EC" id="3.1.1.96"/>
    </reaction>
</comment>
<evidence type="ECO:0000256" key="2">
    <source>
        <dbReference type="ARBA" id="ARBA00013056"/>
    </source>
</evidence>
<gene>
    <name evidence="7" type="ORF">ONE63_004959</name>
</gene>
<feature type="region of interest" description="Disordered" evidence="6">
    <location>
        <begin position="151"/>
        <end position="177"/>
    </location>
</feature>
<evidence type="ECO:0000256" key="5">
    <source>
        <dbReference type="RuleBase" id="RU003470"/>
    </source>
</evidence>
<evidence type="ECO:0000256" key="1">
    <source>
        <dbReference type="ARBA" id="ARBA00009673"/>
    </source>
</evidence>
<evidence type="ECO:0000313" key="7">
    <source>
        <dbReference type="EMBL" id="KAJ1519698.1"/>
    </source>
</evidence>
<dbReference type="CDD" id="cd00563">
    <property type="entry name" value="Dtyr_deacylase"/>
    <property type="match status" value="1"/>
</dbReference>
<name>A0AAV7X5M9_9NEOP</name>
<organism evidence="7 8">
    <name type="scientific">Megalurothrips usitatus</name>
    <name type="common">bean blossom thrips</name>
    <dbReference type="NCBI Taxonomy" id="439358"/>
    <lineage>
        <taxon>Eukaryota</taxon>
        <taxon>Metazoa</taxon>
        <taxon>Ecdysozoa</taxon>
        <taxon>Arthropoda</taxon>
        <taxon>Hexapoda</taxon>
        <taxon>Insecta</taxon>
        <taxon>Pterygota</taxon>
        <taxon>Neoptera</taxon>
        <taxon>Paraneoptera</taxon>
        <taxon>Thysanoptera</taxon>
        <taxon>Terebrantia</taxon>
        <taxon>Thripoidea</taxon>
        <taxon>Thripidae</taxon>
        <taxon>Megalurothrips</taxon>
    </lineage>
</organism>
<proteinExistence type="inferred from homology"/>
<evidence type="ECO:0000256" key="6">
    <source>
        <dbReference type="SAM" id="MobiDB-lite"/>
    </source>
</evidence>
<dbReference type="GO" id="GO:0051500">
    <property type="term" value="F:D-tyrosyl-tRNA(Tyr) deacylase activity"/>
    <property type="evidence" value="ECO:0007669"/>
    <property type="project" value="TreeGrafter"/>
</dbReference>
<evidence type="ECO:0000256" key="3">
    <source>
        <dbReference type="ARBA" id="ARBA00047676"/>
    </source>
</evidence>
<keyword evidence="8" id="KW-1185">Reference proteome</keyword>
<protein>
    <recommendedName>
        <fullName evidence="2 5">D-aminoacyl-tRNA deacylase</fullName>
        <ecNumber evidence="2 5">3.1.1.96</ecNumber>
    </recommendedName>
</protein>
<dbReference type="Proteomes" id="UP001075354">
    <property type="component" value="Chromosome 16"/>
</dbReference>
<dbReference type="Gene3D" id="3.50.80.10">
    <property type="entry name" value="D-tyrosyl-tRNA(Tyr) deacylase"/>
    <property type="match status" value="1"/>
</dbReference>
<dbReference type="PANTHER" id="PTHR10472:SF5">
    <property type="entry name" value="D-AMINOACYL-TRNA DEACYLASE 1"/>
    <property type="match status" value="1"/>
</dbReference>
<dbReference type="GO" id="GO:0000049">
    <property type="term" value="F:tRNA binding"/>
    <property type="evidence" value="ECO:0007669"/>
    <property type="project" value="UniProtKB-KW"/>
</dbReference>
<dbReference type="EC" id="3.1.1.96" evidence="2 5"/>
<dbReference type="NCBIfam" id="TIGR00256">
    <property type="entry name" value="D-aminoacyl-tRNA deacylase"/>
    <property type="match status" value="1"/>
</dbReference>
<dbReference type="Pfam" id="PF02580">
    <property type="entry name" value="Tyr_Deacylase"/>
    <property type="match status" value="1"/>
</dbReference>
<accession>A0AAV7X5M9</accession>
<dbReference type="EMBL" id="JAPTSV010000016">
    <property type="protein sequence ID" value="KAJ1519698.1"/>
    <property type="molecule type" value="Genomic_DNA"/>
</dbReference>
<comment type="caution">
    <text evidence="7">The sequence shown here is derived from an EMBL/GenBank/DDBJ whole genome shotgun (WGS) entry which is preliminary data.</text>
</comment>
<dbReference type="GO" id="GO:0005737">
    <property type="term" value="C:cytoplasm"/>
    <property type="evidence" value="ECO:0007669"/>
    <property type="project" value="UniProtKB-SubCell"/>
</dbReference>
<keyword evidence="5" id="KW-0694">RNA-binding</keyword>
<keyword evidence="5" id="KW-0378">Hydrolase</keyword>
<keyword evidence="5" id="KW-0820">tRNA-binding</keyword>